<dbReference type="InterPro" id="IPR001077">
    <property type="entry name" value="COMT_C"/>
</dbReference>
<dbReference type="Gene3D" id="1.10.287.1350">
    <property type="match status" value="1"/>
</dbReference>
<evidence type="ECO:0000256" key="2">
    <source>
        <dbReference type="ARBA" id="ARBA00022679"/>
    </source>
</evidence>
<name>A0A0H3K2M4_SYNP6</name>
<dbReference type="InterPro" id="IPR036388">
    <property type="entry name" value="WH-like_DNA-bd_sf"/>
</dbReference>
<feature type="domain" description="O-methyltransferase dimerisation" evidence="6">
    <location>
        <begin position="29"/>
        <end position="102"/>
    </location>
</feature>
<reference evidence="7 8" key="1">
    <citation type="journal article" date="2007" name="Photosyn. Res.">
        <title>Complete nucleotide sequence of the freshwater unicellular cyanobacterium Synechococcus elongatus PCC 6301 chromosome: gene content and organization.</title>
        <authorList>
            <person name="Sugita C."/>
            <person name="Ogata K."/>
            <person name="Shikata M."/>
            <person name="Jikuya H."/>
            <person name="Takano J."/>
            <person name="Furumichi M."/>
            <person name="Kanehisa M."/>
            <person name="Omata T."/>
            <person name="Sugiura M."/>
            <person name="Sugita M."/>
        </authorList>
    </citation>
    <scope>NUCLEOTIDE SEQUENCE [LARGE SCALE GENOMIC DNA]</scope>
    <source>
        <strain evidence="8">ATCC 27144 / PCC 6301 / SAUG 1402/1</strain>
    </source>
</reference>
<evidence type="ECO:0000259" key="6">
    <source>
        <dbReference type="Pfam" id="PF08100"/>
    </source>
</evidence>
<dbReference type="InterPro" id="IPR029063">
    <property type="entry name" value="SAM-dependent_MTases_sf"/>
</dbReference>
<dbReference type="SUPFAM" id="SSF46785">
    <property type="entry name" value="Winged helix' DNA-binding domain"/>
    <property type="match status" value="1"/>
</dbReference>
<keyword evidence="3" id="KW-0949">S-adenosyl-L-methionine</keyword>
<dbReference type="PIRSF" id="PIRSF005739">
    <property type="entry name" value="O-mtase"/>
    <property type="match status" value="1"/>
</dbReference>
<dbReference type="Pfam" id="PF08100">
    <property type="entry name" value="Dimerisation"/>
    <property type="match status" value="1"/>
</dbReference>
<dbReference type="Proteomes" id="UP000001175">
    <property type="component" value="Chromosome"/>
</dbReference>
<dbReference type="PANTHER" id="PTHR43712">
    <property type="entry name" value="PUTATIVE (AFU_ORTHOLOGUE AFUA_4G14580)-RELATED"/>
    <property type="match status" value="1"/>
</dbReference>
<evidence type="ECO:0000259" key="5">
    <source>
        <dbReference type="Pfam" id="PF00891"/>
    </source>
</evidence>
<evidence type="ECO:0000256" key="4">
    <source>
        <dbReference type="PIRSR" id="PIRSR005739-1"/>
    </source>
</evidence>
<dbReference type="Gene3D" id="3.40.50.150">
    <property type="entry name" value="Vaccinia Virus protein VP39"/>
    <property type="match status" value="1"/>
</dbReference>
<dbReference type="InterPro" id="IPR016461">
    <property type="entry name" value="COMT-like"/>
</dbReference>
<sequence>MTDQPCPRGIPRKFAEDESMDASLLLRQITTGYWGSQALYVAAKLGIADQLVNGPRSCEDLAIVVGAKPEVLYRLLRALASLGIFTEVSDRQFALTPAAELLRSGTAGSLRNLVMMFGEEHYVAWGELLHSIQTGENAFEHHYGAPVFAYYAQHPASADIFNGAMSDMSRPDTAAVLSSYDFQGIRCLVDVGGGHGQLLSQILAAYPDLTGILYDQPAVVAGADSVLADVSDRCEVVGGDFFASVPAGGDAYLLKHIIHDWDDADSLKILANCRQVMQPGDRLLLLEQVVRAGNEPNLAKWLDLNMLVMTQGGRERTQAEFATLLADAGFQLSQIHGTASEVCIIEGRAI</sequence>
<evidence type="ECO:0000256" key="1">
    <source>
        <dbReference type="ARBA" id="ARBA00022603"/>
    </source>
</evidence>
<dbReference type="Gene3D" id="1.10.10.10">
    <property type="entry name" value="Winged helix-like DNA-binding domain superfamily/Winged helix DNA-binding domain"/>
    <property type="match status" value="1"/>
</dbReference>
<accession>A0A0H3K2M4</accession>
<keyword evidence="2" id="KW-0808">Transferase</keyword>
<feature type="domain" description="O-methyltransferase C-terminal" evidence="5">
    <location>
        <begin position="125"/>
        <end position="331"/>
    </location>
</feature>
<organism evidence="7 8">
    <name type="scientific">Synechococcus sp. (strain ATCC 27144 / PCC 6301 / SAUG 1402/1)</name>
    <name type="common">Anacystis nidulans</name>
    <dbReference type="NCBI Taxonomy" id="269084"/>
    <lineage>
        <taxon>Bacteria</taxon>
        <taxon>Bacillati</taxon>
        <taxon>Cyanobacteriota</taxon>
        <taxon>Cyanophyceae</taxon>
        <taxon>Synechococcales</taxon>
        <taxon>Synechococcaceae</taxon>
        <taxon>Synechococcus</taxon>
    </lineage>
</organism>
<dbReference type="AlphaFoldDB" id="A0A0H3K2M4"/>
<evidence type="ECO:0000313" key="7">
    <source>
        <dbReference type="EMBL" id="BAD79211.1"/>
    </source>
</evidence>
<dbReference type="KEGG" id="syc:syc1021_d"/>
<protein>
    <recommendedName>
        <fullName evidence="9">Methyltransferase</fullName>
    </recommendedName>
</protein>
<dbReference type="GO" id="GO:0046983">
    <property type="term" value="F:protein dimerization activity"/>
    <property type="evidence" value="ECO:0007669"/>
    <property type="project" value="InterPro"/>
</dbReference>
<dbReference type="Pfam" id="PF00891">
    <property type="entry name" value="Methyltransf_2"/>
    <property type="match status" value="1"/>
</dbReference>
<dbReference type="InterPro" id="IPR036390">
    <property type="entry name" value="WH_DNA-bd_sf"/>
</dbReference>
<gene>
    <name evidence="7" type="ordered locus">syc1021_d</name>
</gene>
<dbReference type="eggNOG" id="COG2226">
    <property type="taxonomic scope" value="Bacteria"/>
</dbReference>
<evidence type="ECO:0008006" key="9">
    <source>
        <dbReference type="Google" id="ProtNLM"/>
    </source>
</evidence>
<evidence type="ECO:0000313" key="8">
    <source>
        <dbReference type="Proteomes" id="UP000001175"/>
    </source>
</evidence>
<dbReference type="PROSITE" id="PS51683">
    <property type="entry name" value="SAM_OMT_II"/>
    <property type="match status" value="1"/>
</dbReference>
<dbReference type="SUPFAM" id="SSF53335">
    <property type="entry name" value="S-adenosyl-L-methionine-dependent methyltransferases"/>
    <property type="match status" value="1"/>
</dbReference>
<evidence type="ECO:0000256" key="3">
    <source>
        <dbReference type="ARBA" id="ARBA00022691"/>
    </source>
</evidence>
<dbReference type="EMBL" id="AP008231">
    <property type="protein sequence ID" value="BAD79211.1"/>
    <property type="molecule type" value="Genomic_DNA"/>
</dbReference>
<dbReference type="InterPro" id="IPR012967">
    <property type="entry name" value="COMT_dimerisation"/>
</dbReference>
<feature type="active site" description="Proton acceptor" evidence="4">
    <location>
        <position position="259"/>
    </location>
</feature>
<dbReference type="PANTHER" id="PTHR43712:SF2">
    <property type="entry name" value="O-METHYLTRANSFERASE CICE"/>
    <property type="match status" value="1"/>
</dbReference>
<dbReference type="GO" id="GO:0008171">
    <property type="term" value="F:O-methyltransferase activity"/>
    <property type="evidence" value="ECO:0007669"/>
    <property type="project" value="InterPro"/>
</dbReference>
<dbReference type="GO" id="GO:0032259">
    <property type="term" value="P:methylation"/>
    <property type="evidence" value="ECO:0007669"/>
    <property type="project" value="UniProtKB-KW"/>
</dbReference>
<proteinExistence type="predicted"/>
<keyword evidence="1" id="KW-0489">Methyltransferase</keyword>